<keyword evidence="1" id="KW-0812">Transmembrane</keyword>
<evidence type="ECO:0000313" key="3">
    <source>
        <dbReference type="Proteomes" id="UP000011873"/>
    </source>
</evidence>
<evidence type="ECO:0000256" key="1">
    <source>
        <dbReference type="SAM" id="Phobius"/>
    </source>
</evidence>
<feature type="transmembrane region" description="Helical" evidence="1">
    <location>
        <begin position="20"/>
        <end position="46"/>
    </location>
</feature>
<sequence>MGQVLNFNLISYIFSFFRNRILFVNLIRCPFVPSMIIYFSFFNFLLRSKISFVGRMLIELSERNKVFAEASPTYKQYPFQKTALNML</sequence>
<dbReference type="AlphaFoldDB" id="M6BD80"/>
<evidence type="ECO:0000313" key="2">
    <source>
        <dbReference type="EMBL" id="EMJ77454.1"/>
    </source>
</evidence>
<protein>
    <submittedName>
        <fullName evidence="2">Uncharacterized protein</fullName>
    </submittedName>
</protein>
<reference evidence="2 3" key="1">
    <citation type="submission" date="2013-01" db="EMBL/GenBank/DDBJ databases">
        <authorList>
            <person name="Harkins D.M."/>
            <person name="Durkin A.S."/>
            <person name="Brinkac L.M."/>
            <person name="Haft D.H."/>
            <person name="Selengut J.D."/>
            <person name="Sanka R."/>
            <person name="DePew J."/>
            <person name="Purushe J."/>
            <person name="Galloway R.L."/>
            <person name="Vinetz J.M."/>
            <person name="Sutton G.G."/>
            <person name="Nierman W.C."/>
            <person name="Fouts D.E."/>
        </authorList>
    </citation>
    <scope>NUCLEOTIDE SEQUENCE [LARGE SCALE GENOMIC DNA]</scope>
    <source>
        <strain evidence="2 3">Sponselee CDC</strain>
    </source>
</reference>
<organism evidence="2 3">
    <name type="scientific">Leptospira borgpetersenii serovar Hardjo-bovis str. Sponselee</name>
    <dbReference type="NCBI Taxonomy" id="1303729"/>
    <lineage>
        <taxon>Bacteria</taxon>
        <taxon>Pseudomonadati</taxon>
        <taxon>Spirochaetota</taxon>
        <taxon>Spirochaetia</taxon>
        <taxon>Leptospirales</taxon>
        <taxon>Leptospiraceae</taxon>
        <taxon>Leptospira</taxon>
    </lineage>
</organism>
<dbReference type="PATRIC" id="fig|1218567.3.peg.4327"/>
<keyword evidence="1" id="KW-1133">Transmembrane helix</keyword>
<gene>
    <name evidence="2" type="ORF">LEP1GSC016_2816</name>
</gene>
<proteinExistence type="predicted"/>
<comment type="caution">
    <text evidence="2">The sequence shown here is derived from an EMBL/GenBank/DDBJ whole genome shotgun (WGS) entry which is preliminary data.</text>
</comment>
<dbReference type="Proteomes" id="UP000011873">
    <property type="component" value="Unassembled WGS sequence"/>
</dbReference>
<name>M6BD80_LEPBO</name>
<accession>M6BD80</accession>
<keyword evidence="1" id="KW-0472">Membrane</keyword>
<dbReference type="EMBL" id="ANMU01000185">
    <property type="protein sequence ID" value="EMJ77454.1"/>
    <property type="molecule type" value="Genomic_DNA"/>
</dbReference>